<accession>A0A9P6C4S6</accession>
<comment type="caution">
    <text evidence="1">The sequence shown here is derived from an EMBL/GenBank/DDBJ whole genome shotgun (WGS) entry which is preliminary data.</text>
</comment>
<sequence>MSNKPVLIVTSEEDTMMPQEWAKWLAEKYPDARLNEVIGGHIAGLWSIDSTWEDLLSIRG</sequence>
<dbReference type="EMBL" id="MU151082">
    <property type="protein sequence ID" value="KAF9451612.1"/>
    <property type="molecule type" value="Genomic_DNA"/>
</dbReference>
<protein>
    <submittedName>
        <fullName evidence="1">Uncharacterized protein</fullName>
    </submittedName>
</protein>
<proteinExistence type="predicted"/>
<organism evidence="1 2">
    <name type="scientific">Macrolepiota fuliginosa MF-IS2</name>
    <dbReference type="NCBI Taxonomy" id="1400762"/>
    <lineage>
        <taxon>Eukaryota</taxon>
        <taxon>Fungi</taxon>
        <taxon>Dikarya</taxon>
        <taxon>Basidiomycota</taxon>
        <taxon>Agaricomycotina</taxon>
        <taxon>Agaricomycetes</taxon>
        <taxon>Agaricomycetidae</taxon>
        <taxon>Agaricales</taxon>
        <taxon>Agaricineae</taxon>
        <taxon>Agaricaceae</taxon>
        <taxon>Macrolepiota</taxon>
    </lineage>
</organism>
<reference evidence="1" key="1">
    <citation type="submission" date="2020-11" db="EMBL/GenBank/DDBJ databases">
        <authorList>
            <consortium name="DOE Joint Genome Institute"/>
            <person name="Ahrendt S."/>
            <person name="Riley R."/>
            <person name="Andreopoulos W."/>
            <person name="Labutti K."/>
            <person name="Pangilinan J."/>
            <person name="Ruiz-Duenas F.J."/>
            <person name="Barrasa J.M."/>
            <person name="Sanchez-Garcia M."/>
            <person name="Camarero S."/>
            <person name="Miyauchi S."/>
            <person name="Serrano A."/>
            <person name="Linde D."/>
            <person name="Babiker R."/>
            <person name="Drula E."/>
            <person name="Ayuso-Fernandez I."/>
            <person name="Pacheco R."/>
            <person name="Padilla G."/>
            <person name="Ferreira P."/>
            <person name="Barriuso J."/>
            <person name="Kellner H."/>
            <person name="Castanera R."/>
            <person name="Alfaro M."/>
            <person name="Ramirez L."/>
            <person name="Pisabarro A.G."/>
            <person name="Kuo A."/>
            <person name="Tritt A."/>
            <person name="Lipzen A."/>
            <person name="He G."/>
            <person name="Yan M."/>
            <person name="Ng V."/>
            <person name="Cullen D."/>
            <person name="Martin F."/>
            <person name="Rosso M.-N."/>
            <person name="Henrissat B."/>
            <person name="Hibbett D."/>
            <person name="Martinez A.T."/>
            <person name="Grigoriev I.V."/>
        </authorList>
    </citation>
    <scope>NUCLEOTIDE SEQUENCE</scope>
    <source>
        <strain evidence="1">MF-IS2</strain>
    </source>
</reference>
<dbReference type="AlphaFoldDB" id="A0A9P6C4S6"/>
<dbReference type="InterPro" id="IPR029058">
    <property type="entry name" value="AB_hydrolase_fold"/>
</dbReference>
<dbReference type="Proteomes" id="UP000807342">
    <property type="component" value="Unassembled WGS sequence"/>
</dbReference>
<dbReference type="Gene3D" id="3.40.50.1820">
    <property type="entry name" value="alpha/beta hydrolase"/>
    <property type="match status" value="1"/>
</dbReference>
<dbReference type="OrthoDB" id="3366139at2759"/>
<evidence type="ECO:0000313" key="1">
    <source>
        <dbReference type="EMBL" id="KAF9451612.1"/>
    </source>
</evidence>
<evidence type="ECO:0000313" key="2">
    <source>
        <dbReference type="Proteomes" id="UP000807342"/>
    </source>
</evidence>
<name>A0A9P6C4S6_9AGAR</name>
<keyword evidence="2" id="KW-1185">Reference proteome</keyword>
<gene>
    <name evidence="1" type="ORF">P691DRAFT_807224</name>
</gene>
<dbReference type="SUPFAM" id="SSF53474">
    <property type="entry name" value="alpha/beta-Hydrolases"/>
    <property type="match status" value="1"/>
</dbReference>